<organism evidence="3 4">
    <name type="scientific">Streptomyces cirratus</name>
    <dbReference type="NCBI Taxonomy" id="68187"/>
    <lineage>
        <taxon>Bacteria</taxon>
        <taxon>Bacillati</taxon>
        <taxon>Actinomycetota</taxon>
        <taxon>Actinomycetes</taxon>
        <taxon>Kitasatosporales</taxon>
        <taxon>Streptomycetaceae</taxon>
        <taxon>Streptomyces</taxon>
    </lineage>
</organism>
<gene>
    <name evidence="3" type="ORF">GCM10010347_42160</name>
</gene>
<evidence type="ECO:0000256" key="1">
    <source>
        <dbReference type="SAM" id="MobiDB-lite"/>
    </source>
</evidence>
<reference evidence="4" key="1">
    <citation type="journal article" date="2019" name="Int. J. Syst. Evol. Microbiol.">
        <title>The Global Catalogue of Microorganisms (GCM) 10K type strain sequencing project: providing services to taxonomists for standard genome sequencing and annotation.</title>
        <authorList>
            <consortium name="The Broad Institute Genomics Platform"/>
            <consortium name="The Broad Institute Genome Sequencing Center for Infectious Disease"/>
            <person name="Wu L."/>
            <person name="Ma J."/>
        </authorList>
    </citation>
    <scope>NUCLEOTIDE SEQUENCE [LARGE SCALE GENOMIC DNA]</scope>
    <source>
        <strain evidence="4">JCM 4738</strain>
    </source>
</reference>
<keyword evidence="2" id="KW-0472">Membrane</keyword>
<feature type="transmembrane region" description="Helical" evidence="2">
    <location>
        <begin position="122"/>
        <end position="141"/>
    </location>
</feature>
<keyword evidence="4" id="KW-1185">Reference proteome</keyword>
<evidence type="ECO:0000256" key="2">
    <source>
        <dbReference type="SAM" id="Phobius"/>
    </source>
</evidence>
<dbReference type="EMBL" id="BMVP01000008">
    <property type="protein sequence ID" value="GHB67630.1"/>
    <property type="molecule type" value="Genomic_DNA"/>
</dbReference>
<accession>A0ABQ3EW19</accession>
<keyword evidence="2" id="KW-1133">Transmembrane helix</keyword>
<sequence length="391" mass="41722">MPVATSAFQRGRAALTQWVEREGAERPVPRGHGQEIAVEGETKPVAPRDAGLSRLIWVQGYAKWLVNGPTWSCHGGRVGLDRARNRRCRTGRLCHRKWRAPSGTNDLGASAMARKTRRARKTWRAVTAALAILIGLTAAGASPASADPGGPVAPDLDQHCAVQNSGSSPMTIAIPTDRITLNLESVGYAPANSTITAFYTISGSTRTGTATGAFDTARKNATFNFSVSNPPAGATLTVTYQIWWHDLGVYYSNFVSAPLAPCTRDNTTYVDASTWDDHVTVTGVSQRCETVDIGVGGRHAYVREDIVTVNVAHGSSSWPSWYAGRPVWADYWIVGQKTYTPGASGVFDSDGKATLSFVIIAPTTGAELDVLASGQAGSRTFPAHSWATIAC</sequence>
<name>A0ABQ3EW19_9ACTN</name>
<proteinExistence type="predicted"/>
<dbReference type="Proteomes" id="UP000642673">
    <property type="component" value="Unassembled WGS sequence"/>
</dbReference>
<protein>
    <submittedName>
        <fullName evidence="3">Uncharacterized protein</fullName>
    </submittedName>
</protein>
<evidence type="ECO:0000313" key="4">
    <source>
        <dbReference type="Proteomes" id="UP000642673"/>
    </source>
</evidence>
<feature type="region of interest" description="Disordered" evidence="1">
    <location>
        <begin position="23"/>
        <end position="42"/>
    </location>
</feature>
<comment type="caution">
    <text evidence="3">The sequence shown here is derived from an EMBL/GenBank/DDBJ whole genome shotgun (WGS) entry which is preliminary data.</text>
</comment>
<keyword evidence="2" id="KW-0812">Transmembrane</keyword>
<evidence type="ECO:0000313" key="3">
    <source>
        <dbReference type="EMBL" id="GHB67630.1"/>
    </source>
</evidence>